<keyword evidence="3" id="KW-0963">Cytoplasm</keyword>
<feature type="compositionally biased region" description="Basic and acidic residues" evidence="6">
    <location>
        <begin position="1"/>
        <end position="65"/>
    </location>
</feature>
<dbReference type="SMART" id="SM01041">
    <property type="entry name" value="BRO1"/>
    <property type="match status" value="1"/>
</dbReference>
<feature type="compositionally biased region" description="Polar residues" evidence="6">
    <location>
        <begin position="820"/>
        <end position="831"/>
    </location>
</feature>
<reference evidence="8" key="1">
    <citation type="submission" date="2021-01" db="EMBL/GenBank/DDBJ databases">
        <authorList>
            <person name="Corre E."/>
            <person name="Pelletier E."/>
            <person name="Niang G."/>
            <person name="Scheremetjew M."/>
            <person name="Finn R."/>
            <person name="Kale V."/>
            <person name="Holt S."/>
            <person name="Cochrane G."/>
            <person name="Meng A."/>
            <person name="Brown T."/>
            <person name="Cohen L."/>
        </authorList>
    </citation>
    <scope>NUCLEOTIDE SEQUENCE</scope>
    <source>
        <strain evidence="8">CCMP1897</strain>
    </source>
</reference>
<evidence type="ECO:0000256" key="5">
    <source>
        <dbReference type="SAM" id="Coils"/>
    </source>
</evidence>
<accession>A0A7S3UCM9</accession>
<dbReference type="Gene3D" id="1.25.40.280">
    <property type="entry name" value="alix/aip1 like domains"/>
    <property type="match status" value="1"/>
</dbReference>
<protein>
    <recommendedName>
        <fullName evidence="7">BRO1 domain-containing protein</fullName>
    </recommendedName>
</protein>
<gene>
    <name evidence="8" type="ORF">PSAL00342_LOCUS2152</name>
</gene>
<sequence>MTEKARKKWRGDGFRTCSDRRHGRTDGSKQHARVDGTRACRARKERDGRGPGESREALRGQELLRIRSRSVRRGPPSRATPARIRRAWERRERKGQERTREVRARRRGRAKDARRGKADVLTPTDGTNRYHRILKVMETRFPFSDDEEQISTVFFVWKDAFKTKDKTALRNIKAEQAAVLFNLGATISQQAIETDRDSEMGIKLAAKYFQEAAGVFAMVRQTGVAKIPASGKDLSNESSNMLENLMLAQAQECFFVKATVDGKSPGICARLAKQAELFYREAWNNTKQPLLKDRIDAEWLNHVRTKEAMMLAWCLYFLSVSHRAEDDIGKEIARLQAASSALKSARRDAGKKLQASLESALKSLEGTIDRALQIAMKENSMIYLVRVPDPASLDQAQGAPMVKSIQPEELSLPIDFFSGFVPDHCAKSLSIYTDMVDRTIRELTNQVQETSDQVRLKLREFELPELLFSLESAPKGGYTPIPEPLALELDEVGNFGGARGLQKMYAEQKEYRASAMSALSAAESALDKEVEEDNRIRQQYDQHCMFPASNLVDHPLRERISQFKKSLEVALDSDRGIESRLSKNDDMLRSLGAREAASRMPRISTPMVCMEEGDVAKGLQKALVELETLAGERDGLEVKLRELKQKDNLLPKLMSYSGSTDNLFDQEIKKYDPLKEEIRNNAARSKSALDDLVEIFTKFYRIYDISQWKVDCEKAAADMRRDVEYFRELKASLEEGTNFYTSLCKASTALRHQCGEFALSRQLQRDEMVNEIRRRQAQEDANWHGGVEQGWQGRAGAGVPGSGANMLDTQFQGMHVGQVSNPLGSAPQQQMGAPPHRQSPGYAVGSGPNQPQPSAGYAYPAIPPTDFPQESAGYDGGICRNY</sequence>
<feature type="compositionally biased region" description="Basic and acidic residues" evidence="6">
    <location>
        <begin position="86"/>
        <end position="102"/>
    </location>
</feature>
<dbReference type="InterPro" id="IPR038499">
    <property type="entry name" value="BRO1_sf"/>
</dbReference>
<dbReference type="PANTHER" id="PTHR23030">
    <property type="entry name" value="PCD6 INTERACTING PROTEIN-RELATED"/>
    <property type="match status" value="1"/>
</dbReference>
<evidence type="ECO:0000313" key="8">
    <source>
        <dbReference type="EMBL" id="CAE0608335.1"/>
    </source>
</evidence>
<dbReference type="Pfam" id="PF13949">
    <property type="entry name" value="ALIX_LYPXL_bnd"/>
    <property type="match status" value="1"/>
</dbReference>
<keyword evidence="5" id="KW-0175">Coiled coil</keyword>
<feature type="coiled-coil region" evidence="5">
    <location>
        <begin position="619"/>
        <end position="646"/>
    </location>
</feature>
<evidence type="ECO:0000256" key="6">
    <source>
        <dbReference type="SAM" id="MobiDB-lite"/>
    </source>
</evidence>
<dbReference type="GO" id="GO:0043328">
    <property type="term" value="P:protein transport to vacuole involved in ubiquitin-dependent protein catabolic process via the multivesicular body sorting pathway"/>
    <property type="evidence" value="ECO:0007669"/>
    <property type="project" value="TreeGrafter"/>
</dbReference>
<dbReference type="AlphaFoldDB" id="A0A7S3UCM9"/>
<dbReference type="EMBL" id="HBIS01002413">
    <property type="protein sequence ID" value="CAE0608335.1"/>
    <property type="molecule type" value="Transcribed_RNA"/>
</dbReference>
<evidence type="ECO:0000256" key="2">
    <source>
        <dbReference type="ARBA" id="ARBA00004496"/>
    </source>
</evidence>
<dbReference type="PANTHER" id="PTHR23030:SF30">
    <property type="entry name" value="TYROSINE-PROTEIN PHOSPHATASE NON-RECEPTOR TYPE 23"/>
    <property type="match status" value="1"/>
</dbReference>
<dbReference type="Gene3D" id="1.20.120.560">
    <property type="entry name" value="alix/aip1 in complex with the ypdl late domain"/>
    <property type="match status" value="1"/>
</dbReference>
<keyword evidence="4" id="KW-0967">Endosome</keyword>
<comment type="subcellular location">
    <subcellularLocation>
        <location evidence="2">Cytoplasm</location>
    </subcellularLocation>
    <subcellularLocation>
        <location evidence="1">Endosome</location>
    </subcellularLocation>
</comment>
<dbReference type="Gene3D" id="1.20.140.50">
    <property type="entry name" value="alix/aip1 like domains"/>
    <property type="match status" value="1"/>
</dbReference>
<name>A0A7S3UCM9_9CHLO</name>
<evidence type="ECO:0000259" key="7">
    <source>
        <dbReference type="PROSITE" id="PS51180"/>
    </source>
</evidence>
<dbReference type="GO" id="GO:0005768">
    <property type="term" value="C:endosome"/>
    <property type="evidence" value="ECO:0007669"/>
    <property type="project" value="UniProtKB-SubCell"/>
</dbReference>
<dbReference type="Pfam" id="PF03097">
    <property type="entry name" value="BRO1"/>
    <property type="match status" value="1"/>
</dbReference>
<evidence type="ECO:0000256" key="3">
    <source>
        <dbReference type="ARBA" id="ARBA00022490"/>
    </source>
</evidence>
<proteinExistence type="predicted"/>
<evidence type="ECO:0000256" key="4">
    <source>
        <dbReference type="ARBA" id="ARBA00022753"/>
    </source>
</evidence>
<feature type="domain" description="BRO1" evidence="7">
    <location>
        <begin position="111"/>
        <end position="454"/>
    </location>
</feature>
<dbReference type="PROSITE" id="PS51180">
    <property type="entry name" value="BRO1"/>
    <property type="match status" value="1"/>
</dbReference>
<organism evidence="8">
    <name type="scientific">Picocystis salinarum</name>
    <dbReference type="NCBI Taxonomy" id="88271"/>
    <lineage>
        <taxon>Eukaryota</taxon>
        <taxon>Viridiplantae</taxon>
        <taxon>Chlorophyta</taxon>
        <taxon>Picocystophyceae</taxon>
        <taxon>Picocystales</taxon>
        <taxon>Picocystaceae</taxon>
        <taxon>Picocystis</taxon>
    </lineage>
</organism>
<feature type="region of interest" description="Disordered" evidence="6">
    <location>
        <begin position="1"/>
        <end position="124"/>
    </location>
</feature>
<dbReference type="InterPro" id="IPR025304">
    <property type="entry name" value="ALIX_V_dom"/>
</dbReference>
<dbReference type="InterPro" id="IPR004328">
    <property type="entry name" value="BRO1_dom"/>
</dbReference>
<feature type="region of interest" description="Disordered" evidence="6">
    <location>
        <begin position="820"/>
        <end position="878"/>
    </location>
</feature>
<evidence type="ECO:0000256" key="1">
    <source>
        <dbReference type="ARBA" id="ARBA00004177"/>
    </source>
</evidence>